<keyword evidence="1" id="KW-0732">Signal</keyword>
<sequence length="88" mass="9543">MDGKRLPLGALVLVLVLSLTRTIPVFADDIVHEDDSAPKLPGCSNNFVLVKVQTWIDNMEDNEFVGVGARFGPPIVSKENMPTVHGSL</sequence>
<name>A0A835UFG2_VANPL</name>
<proteinExistence type="predicted"/>
<accession>A0A835UFG2</accession>
<evidence type="ECO:0000256" key="1">
    <source>
        <dbReference type="SAM" id="SignalP"/>
    </source>
</evidence>
<organism evidence="2 3">
    <name type="scientific">Vanilla planifolia</name>
    <name type="common">Vanilla</name>
    <dbReference type="NCBI Taxonomy" id="51239"/>
    <lineage>
        <taxon>Eukaryota</taxon>
        <taxon>Viridiplantae</taxon>
        <taxon>Streptophyta</taxon>
        <taxon>Embryophyta</taxon>
        <taxon>Tracheophyta</taxon>
        <taxon>Spermatophyta</taxon>
        <taxon>Magnoliopsida</taxon>
        <taxon>Liliopsida</taxon>
        <taxon>Asparagales</taxon>
        <taxon>Orchidaceae</taxon>
        <taxon>Vanilloideae</taxon>
        <taxon>Vanilleae</taxon>
        <taxon>Vanilla</taxon>
    </lineage>
</organism>
<gene>
    <name evidence="2" type="ORF">HPP92_022578</name>
</gene>
<feature type="chain" id="PRO_5033036190" evidence="1">
    <location>
        <begin position="28"/>
        <end position="88"/>
    </location>
</feature>
<dbReference type="OrthoDB" id="193931at2759"/>
<dbReference type="Proteomes" id="UP000636800">
    <property type="component" value="Chromosome 12"/>
</dbReference>
<reference evidence="2 3" key="1">
    <citation type="journal article" date="2020" name="Nat. Food">
        <title>A phased Vanilla planifolia genome enables genetic improvement of flavour and production.</title>
        <authorList>
            <person name="Hasing T."/>
            <person name="Tang H."/>
            <person name="Brym M."/>
            <person name="Khazi F."/>
            <person name="Huang T."/>
            <person name="Chambers A.H."/>
        </authorList>
    </citation>
    <scope>NUCLEOTIDE SEQUENCE [LARGE SCALE GENOMIC DNA]</scope>
    <source>
        <tissue evidence="2">Leaf</tissue>
    </source>
</reference>
<comment type="caution">
    <text evidence="2">The sequence shown here is derived from an EMBL/GenBank/DDBJ whole genome shotgun (WGS) entry which is preliminary data.</text>
</comment>
<dbReference type="EMBL" id="JADCNL010000012">
    <property type="protein sequence ID" value="KAG0457421.1"/>
    <property type="molecule type" value="Genomic_DNA"/>
</dbReference>
<evidence type="ECO:0000313" key="2">
    <source>
        <dbReference type="EMBL" id="KAG0457421.1"/>
    </source>
</evidence>
<dbReference type="AlphaFoldDB" id="A0A835UFG2"/>
<keyword evidence="3" id="KW-1185">Reference proteome</keyword>
<evidence type="ECO:0000313" key="3">
    <source>
        <dbReference type="Proteomes" id="UP000636800"/>
    </source>
</evidence>
<protein>
    <submittedName>
        <fullName evidence="2">Uncharacterized protein</fullName>
    </submittedName>
</protein>
<feature type="signal peptide" evidence="1">
    <location>
        <begin position="1"/>
        <end position="27"/>
    </location>
</feature>